<dbReference type="InterPro" id="IPR023607">
    <property type="entry name" value="Exodeoxyribonuclease_I"/>
</dbReference>
<evidence type="ECO:0000256" key="2">
    <source>
        <dbReference type="ARBA" id="ARBA00012108"/>
    </source>
</evidence>
<evidence type="ECO:0000256" key="14">
    <source>
        <dbReference type="PIRNR" id="PIRNR000977"/>
    </source>
</evidence>
<evidence type="ECO:0000256" key="16">
    <source>
        <dbReference type="PIRSR" id="PIRSR000977-2"/>
    </source>
</evidence>
<dbReference type="PROSITE" id="PS51785">
    <property type="entry name" value="EXOI_C"/>
    <property type="match status" value="1"/>
</dbReference>
<dbReference type="Pfam" id="PF00929">
    <property type="entry name" value="RNase_T"/>
    <property type="match status" value="1"/>
</dbReference>
<dbReference type="PROSITE" id="PS51784">
    <property type="entry name" value="EXOI_SH3"/>
    <property type="match status" value="1"/>
</dbReference>
<evidence type="ECO:0000256" key="15">
    <source>
        <dbReference type="PIRSR" id="PIRSR000977-1"/>
    </source>
</evidence>
<dbReference type="GO" id="GO:0006281">
    <property type="term" value="P:DNA repair"/>
    <property type="evidence" value="ECO:0007669"/>
    <property type="project" value="UniProtKB-KW"/>
</dbReference>
<dbReference type="Pfam" id="PF26016">
    <property type="entry name" value="ExoI_C"/>
    <property type="match status" value="1"/>
</dbReference>
<evidence type="ECO:0000256" key="4">
    <source>
        <dbReference type="ARBA" id="ARBA00022722"/>
    </source>
</evidence>
<evidence type="ECO:0000256" key="8">
    <source>
        <dbReference type="ARBA" id="ARBA00022839"/>
    </source>
</evidence>
<feature type="domain" description="ExoI C-terminal" evidence="18">
    <location>
        <begin position="374"/>
        <end position="493"/>
    </location>
</feature>
<evidence type="ECO:0000256" key="9">
    <source>
        <dbReference type="ARBA" id="ARBA00022842"/>
    </source>
</evidence>
<dbReference type="InterPro" id="IPR038649">
    <property type="entry name" value="EXOI_SH3_sf"/>
</dbReference>
<accession>Q7VQX2</accession>
<evidence type="ECO:0000313" key="19">
    <source>
        <dbReference type="EMBL" id="CAD83520.1"/>
    </source>
</evidence>
<evidence type="ECO:0000256" key="11">
    <source>
        <dbReference type="ARBA" id="ARBA00023204"/>
    </source>
</evidence>
<sequence>MLSNIKKPTFLIYDYETFGLNPALDRPAQFASIRVNNSLCPVEKKEVFFCQIPNDYLPNPESVLITGITPYDTLSNGLLEPQFAYQISQKFNVPNTCILGYNNISFDDEFSRNIFYRNFYDPYKWSYHHGNSRWDLLPVLRAFYSLYPTGIQWPINSKKKVSFRLTDLTLANSIQHLNAHDATSDIFATLEIMKLIKYTQPQLFQFLYNHRTKNQLQKIINLNSMKPLIHISNKINNKYNNFIHFLLPITLHPNNHNVLITYNLLNKLDILWNLNINTLYQNIKDNQQCIYNLLKQIPLQLIRLNSCPIFIPITVLQENNNIFKYTSELLSDYQNHLKNLHEIKQKINYTHLQQKIKSFYVIIESYLNKIKNKLSTHVDNQLYNGFFQYSDCRIIKQIRNITDVQKLSTIHINSNSNDNRLKSLLFFYRSRNFPHTLNSEEKKIWTTYKKNMLLNQDKYKNYLHHINYLLFNQNNIKKINLLSSLKKYYTYFYNIIINDNI</sequence>
<reference evidence="19 20" key="1">
    <citation type="journal article" date="2003" name="Proc. Natl. Acad. Sci. U.S.A.">
        <title>The genome sequence of Blochmannia floridanus: comparative analysis of reduced genomes.</title>
        <authorList>
            <person name="Gil R."/>
            <person name="Silva F.J."/>
            <person name="Zientz E."/>
            <person name="Delmotte F."/>
            <person name="Gonzalez-Candelas F."/>
            <person name="Latorre A."/>
            <person name="Rausell C."/>
            <person name="Kramerbeek J."/>
            <person name="Gadau J."/>
            <person name="Hoelldobler B."/>
            <person name="van Ham R.C.H.J."/>
            <person name="Gross R."/>
            <person name="Moya A."/>
        </authorList>
    </citation>
    <scope>NUCLEOTIDE SEQUENCE [LARGE SCALE GENOMIC DNA]</scope>
</reference>
<gene>
    <name evidence="19" type="primary">sbcB</name>
    <name evidence="19" type="ordered locus">Bfl461</name>
</gene>
<dbReference type="InterPro" id="IPR013520">
    <property type="entry name" value="Ribonucl_H"/>
</dbReference>
<dbReference type="AlphaFoldDB" id="Q7VQX2"/>
<dbReference type="FunFam" id="3.30.420.10:FF:000033">
    <property type="entry name" value="Exodeoxyribonuclease I"/>
    <property type="match status" value="1"/>
</dbReference>
<dbReference type="Gene3D" id="1.20.1280.70">
    <property type="entry name" value="Exonuclease ExoI, domain 3"/>
    <property type="match status" value="1"/>
</dbReference>
<comment type="function">
    <text evidence="12">Degrades single-stranded DNA (ssDNA) in a highly processive manner. Also functions as a DNA deoxyribophosphodiesterase that releases deoxyribose-phosphate moieties following the cleavage of DNA at an apurinic/apyrimidinic (AP) site by either an AP endonuclease or AP lyase.</text>
</comment>
<dbReference type="InterPro" id="IPR013620">
    <property type="entry name" value="Exonuc_1_SH3"/>
</dbReference>
<dbReference type="GO" id="GO:0008310">
    <property type="term" value="F:single-stranded DNA 3'-5' DNA exonuclease activity"/>
    <property type="evidence" value="ECO:0007669"/>
    <property type="project" value="UniProtKB-EC"/>
</dbReference>
<dbReference type="PIRSF" id="PIRSF000977">
    <property type="entry name" value="Exodeoxyribonuclease_I"/>
    <property type="match status" value="1"/>
</dbReference>
<dbReference type="CDD" id="cd06138">
    <property type="entry name" value="ExoI_N"/>
    <property type="match status" value="1"/>
</dbReference>
<dbReference type="Gene3D" id="3.30.1520.20">
    <property type="entry name" value="Exonuclease ExoI, domain 2"/>
    <property type="match status" value="1"/>
</dbReference>
<dbReference type="SUPFAM" id="SSF53098">
    <property type="entry name" value="Ribonuclease H-like"/>
    <property type="match status" value="1"/>
</dbReference>
<evidence type="ECO:0000256" key="7">
    <source>
        <dbReference type="ARBA" id="ARBA00022801"/>
    </source>
</evidence>
<dbReference type="GO" id="GO:0046872">
    <property type="term" value="F:metal ion binding"/>
    <property type="evidence" value="ECO:0007669"/>
    <property type="project" value="UniProtKB-KW"/>
</dbReference>
<protein>
    <recommendedName>
        <fullName evidence="3 14">Exodeoxyribonuclease I</fullName>
        <ecNumber evidence="2 14">3.1.11.1</ecNumber>
    </recommendedName>
</protein>
<evidence type="ECO:0000313" key="20">
    <source>
        <dbReference type="Proteomes" id="UP000002192"/>
    </source>
</evidence>
<evidence type="ECO:0000256" key="10">
    <source>
        <dbReference type="ARBA" id="ARBA00023125"/>
    </source>
</evidence>
<dbReference type="InterPro" id="IPR034747">
    <property type="entry name" value="EXOI_SH3"/>
</dbReference>
<keyword evidence="8 14" id="KW-0269">Exonuclease</keyword>
<evidence type="ECO:0000256" key="12">
    <source>
        <dbReference type="ARBA" id="ARBA00046035"/>
    </source>
</evidence>
<dbReference type="Pfam" id="PF08411">
    <property type="entry name" value="ExoI_SH3"/>
    <property type="match status" value="1"/>
</dbReference>
<keyword evidence="5 16" id="KW-0479">Metal-binding</keyword>
<dbReference type="InterPro" id="IPR012337">
    <property type="entry name" value="RNaseH-like_sf"/>
</dbReference>
<dbReference type="NCBIfam" id="NF008746">
    <property type="entry name" value="PRK11779.1"/>
    <property type="match status" value="1"/>
</dbReference>
<dbReference type="InterPro" id="IPR036397">
    <property type="entry name" value="RNaseH_sf"/>
</dbReference>
<dbReference type="eggNOG" id="COG2925">
    <property type="taxonomic scope" value="Bacteria"/>
</dbReference>
<evidence type="ECO:0000256" key="6">
    <source>
        <dbReference type="ARBA" id="ARBA00022763"/>
    </source>
</evidence>
<dbReference type="KEGG" id="bfl:Bfl461"/>
<keyword evidence="4 14" id="KW-0540">Nuclease</keyword>
<evidence type="ECO:0000259" key="17">
    <source>
        <dbReference type="PROSITE" id="PS51784"/>
    </source>
</evidence>
<keyword evidence="6 14" id="KW-0227">DNA damage</keyword>
<evidence type="ECO:0000256" key="1">
    <source>
        <dbReference type="ARBA" id="ARBA00000563"/>
    </source>
</evidence>
<organism evidence="19 20">
    <name type="scientific">Blochmanniella floridana</name>
    <dbReference type="NCBI Taxonomy" id="203907"/>
    <lineage>
        <taxon>Bacteria</taxon>
        <taxon>Pseudomonadati</taxon>
        <taxon>Pseudomonadota</taxon>
        <taxon>Gammaproteobacteria</taxon>
        <taxon>Enterobacterales</taxon>
        <taxon>Enterobacteriaceae</taxon>
        <taxon>ant endosymbionts</taxon>
        <taxon>Candidatus Blochmanniella</taxon>
    </lineage>
</organism>
<evidence type="ECO:0000256" key="3">
    <source>
        <dbReference type="ARBA" id="ARBA00019900"/>
    </source>
</evidence>
<feature type="binding site" evidence="15">
    <location>
        <position position="16"/>
    </location>
    <ligand>
        <name>substrate</name>
    </ligand>
</feature>
<dbReference type="Proteomes" id="UP000002192">
    <property type="component" value="Chromosome"/>
</dbReference>
<name>Q7VQX2_BLOFL</name>
<comment type="cofactor">
    <cofactor evidence="16">
        <name>Mg(2+)</name>
        <dbReference type="ChEBI" id="CHEBI:18420"/>
    </cofactor>
    <text evidence="16">Binds 2 Mg(2+) ions per monomer.</text>
</comment>
<evidence type="ECO:0000256" key="13">
    <source>
        <dbReference type="ARBA" id="ARBA00046792"/>
    </source>
</evidence>
<dbReference type="EMBL" id="BX248583">
    <property type="protein sequence ID" value="CAD83520.1"/>
    <property type="molecule type" value="Genomic_DNA"/>
</dbReference>
<keyword evidence="9 16" id="KW-0460">Magnesium</keyword>
<feature type="domain" description="ExoI SH3-like" evidence="17">
    <location>
        <begin position="201"/>
        <end position="364"/>
    </location>
</feature>
<keyword evidence="11 14" id="KW-0234">DNA repair</keyword>
<dbReference type="InterPro" id="IPR058561">
    <property type="entry name" value="Exonuc_1_C"/>
</dbReference>
<dbReference type="OrthoDB" id="9763470at2"/>
<feature type="binding site" evidence="16">
    <location>
        <position position="16"/>
    </location>
    <ligand>
        <name>Mg(2+)</name>
        <dbReference type="ChEBI" id="CHEBI:18420"/>
        <label>2</label>
    </ligand>
</feature>
<evidence type="ECO:0000259" key="18">
    <source>
        <dbReference type="PROSITE" id="PS51785"/>
    </source>
</evidence>
<keyword evidence="20" id="KW-1185">Reference proteome</keyword>
<keyword evidence="7 14" id="KW-0378">Hydrolase</keyword>
<dbReference type="STRING" id="203907.Bfl461"/>
<dbReference type="EC" id="3.1.11.1" evidence="2 14"/>
<comment type="subunit">
    <text evidence="13">Monomer. Interacts with ssb (via C-terminus); this interaction stimulates the exonuclease activity by recruiting the enzyme to its substrate.</text>
</comment>
<feature type="binding site" evidence="16">
    <location>
        <position position="14"/>
    </location>
    <ligand>
        <name>Mg(2+)</name>
        <dbReference type="ChEBI" id="CHEBI:18420"/>
        <label>1</label>
    </ligand>
</feature>
<feature type="binding site" evidence="16">
    <location>
        <position position="185"/>
    </location>
    <ligand>
        <name>Mg(2+)</name>
        <dbReference type="ChEBI" id="CHEBI:18420"/>
        <label>2</label>
    </ligand>
</feature>
<dbReference type="HOGENOM" id="CLU_043508_1_1_6"/>
<evidence type="ECO:0000256" key="5">
    <source>
        <dbReference type="ARBA" id="ARBA00022723"/>
    </source>
</evidence>
<dbReference type="Gene3D" id="3.30.420.10">
    <property type="entry name" value="Ribonuclease H-like superfamily/Ribonuclease H"/>
    <property type="match status" value="1"/>
</dbReference>
<proteinExistence type="predicted"/>
<comment type="catalytic activity">
    <reaction evidence="1 14">
        <text>Exonucleolytic cleavage in the 3'- to 5'-direction to yield nucleoside 5'-phosphates.</text>
        <dbReference type="EC" id="3.1.11.1"/>
    </reaction>
</comment>
<keyword evidence="10" id="KW-0238">DNA-binding</keyword>
<dbReference type="GO" id="GO:0003677">
    <property type="term" value="F:DNA binding"/>
    <property type="evidence" value="ECO:0007669"/>
    <property type="project" value="UniProtKB-KW"/>
</dbReference>
<feature type="binding site" evidence="15">
    <location>
        <position position="164"/>
    </location>
    <ligand>
        <name>substrate</name>
    </ligand>
</feature>